<keyword evidence="5" id="KW-1185">Reference proteome</keyword>
<evidence type="ECO:0000313" key="4">
    <source>
        <dbReference type="EMBL" id="CAL6028515.1"/>
    </source>
</evidence>
<dbReference type="EMBL" id="CATOUU010000840">
    <property type="protein sequence ID" value="CAI9953644.1"/>
    <property type="molecule type" value="Genomic_DNA"/>
</dbReference>
<keyword evidence="1" id="KW-0433">Leucine-rich repeat</keyword>
<dbReference type="PANTHER" id="PTHR46652:SF3">
    <property type="entry name" value="LEUCINE-RICH REPEAT-CONTAINING PROTEIN 9"/>
    <property type="match status" value="1"/>
</dbReference>
<dbReference type="InterPro" id="IPR001611">
    <property type="entry name" value="Leu-rich_rpt"/>
</dbReference>
<reference evidence="4 5" key="2">
    <citation type="submission" date="2024-07" db="EMBL/GenBank/DDBJ databases">
        <authorList>
            <person name="Akdeniz Z."/>
        </authorList>
    </citation>
    <scope>NUCLEOTIDE SEQUENCE [LARGE SCALE GENOMIC DNA]</scope>
</reference>
<dbReference type="PANTHER" id="PTHR46652">
    <property type="entry name" value="LEUCINE-RICH REPEAT AND IQ DOMAIN-CONTAINING PROTEIN 1-RELATED"/>
    <property type="match status" value="1"/>
</dbReference>
<name>A0AA86QI35_9EUKA</name>
<proteinExistence type="predicted"/>
<organism evidence="3">
    <name type="scientific">Hexamita inflata</name>
    <dbReference type="NCBI Taxonomy" id="28002"/>
    <lineage>
        <taxon>Eukaryota</taxon>
        <taxon>Metamonada</taxon>
        <taxon>Diplomonadida</taxon>
        <taxon>Hexamitidae</taxon>
        <taxon>Hexamitinae</taxon>
        <taxon>Hexamita</taxon>
    </lineage>
</organism>
<keyword evidence="2" id="KW-0677">Repeat</keyword>
<reference evidence="3" key="1">
    <citation type="submission" date="2023-06" db="EMBL/GenBank/DDBJ databases">
        <authorList>
            <person name="Kurt Z."/>
        </authorList>
    </citation>
    <scope>NUCLEOTIDE SEQUENCE</scope>
</reference>
<dbReference type="AlphaFoldDB" id="A0AA86QI35"/>
<gene>
    <name evidence="4" type="ORF">HINF_LOCUS31845</name>
    <name evidence="3" type="ORF">HINF_LOCUS41289</name>
</gene>
<dbReference type="Gene3D" id="3.80.10.10">
    <property type="entry name" value="Ribonuclease Inhibitor"/>
    <property type="match status" value="1"/>
</dbReference>
<evidence type="ECO:0000256" key="1">
    <source>
        <dbReference type="ARBA" id="ARBA00022614"/>
    </source>
</evidence>
<comment type="caution">
    <text evidence="3">The sequence shown here is derived from an EMBL/GenBank/DDBJ whole genome shotgun (WGS) entry which is preliminary data.</text>
</comment>
<sequence length="338" mass="39606">MQKDVYDKYMANKYVITNGCLEIYNDSELNSIDFINKFKVTQLSIEKCRKLIPKLNSLTIKELSLELCNVKNIEKIQTKNLEVLILAEDPKNKTQFNTEDICKFQKLKHLDISGYNNVNANQIIILGLTIIKLSNCGIKNIDNIRQLVNLVELDLNTNQNIDVSPLSELKQLTNLDLGRCNIKNTYTIQKLENLDELLLYGNQDIDITPLQYLKKLKVLNLNACNLQNIDMLQTLVYLQKLYISDNQIMYAFNLYKNSNSYHNYILKIIYQLIFKQQKNMLTSIVMFQMINKNQPNNKYHLHSLAQNCSKVDDKKLYYFQIKHRLIFRGSRLLYVINI</sequence>
<dbReference type="InterPro" id="IPR032675">
    <property type="entry name" value="LRR_dom_sf"/>
</dbReference>
<accession>A0AA86QI35</accession>
<evidence type="ECO:0000313" key="3">
    <source>
        <dbReference type="EMBL" id="CAI9953644.1"/>
    </source>
</evidence>
<dbReference type="SUPFAM" id="SSF52058">
    <property type="entry name" value="L domain-like"/>
    <property type="match status" value="1"/>
</dbReference>
<dbReference type="InterPro" id="IPR050836">
    <property type="entry name" value="SDS22/Internalin_LRR"/>
</dbReference>
<dbReference type="PROSITE" id="PS51450">
    <property type="entry name" value="LRR"/>
    <property type="match status" value="1"/>
</dbReference>
<dbReference type="Proteomes" id="UP001642409">
    <property type="component" value="Unassembled WGS sequence"/>
</dbReference>
<protein>
    <submittedName>
        <fullName evidence="3">Rab family protein</fullName>
    </submittedName>
</protein>
<evidence type="ECO:0000313" key="5">
    <source>
        <dbReference type="Proteomes" id="UP001642409"/>
    </source>
</evidence>
<dbReference type="EMBL" id="CAXDID020000107">
    <property type="protein sequence ID" value="CAL6028515.1"/>
    <property type="molecule type" value="Genomic_DNA"/>
</dbReference>
<evidence type="ECO:0000256" key="2">
    <source>
        <dbReference type="ARBA" id="ARBA00022737"/>
    </source>
</evidence>